<gene>
    <name evidence="1" type="ORF">D1614_11490</name>
</gene>
<dbReference type="InterPro" id="IPR008969">
    <property type="entry name" value="CarboxyPept-like_regulatory"/>
</dbReference>
<dbReference type="Pfam" id="PF13715">
    <property type="entry name" value="CarbopepD_reg_2"/>
    <property type="match status" value="1"/>
</dbReference>
<organism evidence="1 2">
    <name type="scientific">Maribellus luteus</name>
    <dbReference type="NCBI Taxonomy" id="2305463"/>
    <lineage>
        <taxon>Bacteria</taxon>
        <taxon>Pseudomonadati</taxon>
        <taxon>Bacteroidota</taxon>
        <taxon>Bacteroidia</taxon>
        <taxon>Marinilabiliales</taxon>
        <taxon>Prolixibacteraceae</taxon>
        <taxon>Maribellus</taxon>
    </lineage>
</organism>
<accession>A0A399SZW5</accession>
<evidence type="ECO:0000313" key="1">
    <source>
        <dbReference type="EMBL" id="RIJ48344.1"/>
    </source>
</evidence>
<dbReference type="AlphaFoldDB" id="A0A399SZW5"/>
<evidence type="ECO:0008006" key="3">
    <source>
        <dbReference type="Google" id="ProtNLM"/>
    </source>
</evidence>
<proteinExistence type="predicted"/>
<dbReference type="Gene3D" id="2.60.40.1120">
    <property type="entry name" value="Carboxypeptidase-like, regulatory domain"/>
    <property type="match status" value="1"/>
</dbReference>
<dbReference type="Proteomes" id="UP000265926">
    <property type="component" value="Unassembled WGS sequence"/>
</dbReference>
<name>A0A399SZW5_9BACT</name>
<dbReference type="EMBL" id="QWGR01000005">
    <property type="protein sequence ID" value="RIJ48344.1"/>
    <property type="molecule type" value="Genomic_DNA"/>
</dbReference>
<evidence type="ECO:0000313" key="2">
    <source>
        <dbReference type="Proteomes" id="UP000265926"/>
    </source>
</evidence>
<dbReference type="SUPFAM" id="SSF49464">
    <property type="entry name" value="Carboxypeptidase regulatory domain-like"/>
    <property type="match status" value="1"/>
</dbReference>
<reference evidence="1 2" key="1">
    <citation type="submission" date="2018-08" db="EMBL/GenBank/DDBJ databases">
        <title>Pallidiluteibacterium maritimus gen. nov., sp. nov., isolated from coastal sediment.</title>
        <authorList>
            <person name="Zhou L.Y."/>
        </authorList>
    </citation>
    <scope>NUCLEOTIDE SEQUENCE [LARGE SCALE GENOMIC DNA]</scope>
    <source>
        <strain evidence="1 2">XSD2</strain>
    </source>
</reference>
<protein>
    <recommendedName>
        <fullName evidence="3">Carboxypeptidase-like regulatory domain-containing protein</fullName>
    </recommendedName>
</protein>
<dbReference type="RefSeq" id="WP_119438076.1">
    <property type="nucleotide sequence ID" value="NZ_QWGR01000005.1"/>
</dbReference>
<comment type="caution">
    <text evidence="1">The sequence shown here is derived from an EMBL/GenBank/DDBJ whole genome shotgun (WGS) entry which is preliminary data.</text>
</comment>
<dbReference type="OrthoDB" id="1122118at2"/>
<keyword evidence="2" id="KW-1185">Reference proteome</keyword>
<sequence length="134" mass="15140">MKTVILTNVIFILWLFPNLSRAQVVTVSGYVNNSTNGEAIENVSILESNSGIGTISNKNGFYRLVLHGSDIQLKVTTEGFKDFTQQLALSADTTLVVKLEPKADDKRRQKKTEEIRAQVKPEKKITDRRTWNLF</sequence>